<accession>A0A3S3PWJ5</accession>
<feature type="transmembrane region" description="Helical" evidence="1">
    <location>
        <begin position="98"/>
        <end position="116"/>
    </location>
</feature>
<keyword evidence="3" id="KW-1185">Reference proteome</keyword>
<dbReference type="PANTHER" id="PTHR14237">
    <property type="entry name" value="MOLYBDOPTERIN COFACTOR SULFURASE MOSC"/>
    <property type="match status" value="1"/>
</dbReference>
<dbReference type="PANTHER" id="PTHR14237:SF76">
    <property type="entry name" value="OS03G0765800 PROTEIN"/>
    <property type="match status" value="1"/>
</dbReference>
<dbReference type="OrthoDB" id="10264306at2759"/>
<comment type="caution">
    <text evidence="2">The sequence shown here is derived from an EMBL/GenBank/DDBJ whole genome shotgun (WGS) entry which is preliminary data.</text>
</comment>
<gene>
    <name evidence="2" type="ORF">CKAN_00251100</name>
</gene>
<dbReference type="AlphaFoldDB" id="A0A3S3PWJ5"/>
<dbReference type="Proteomes" id="UP000283530">
    <property type="component" value="Unassembled WGS sequence"/>
</dbReference>
<evidence type="ECO:0000313" key="3">
    <source>
        <dbReference type="Proteomes" id="UP000283530"/>
    </source>
</evidence>
<dbReference type="EMBL" id="QPKB01000001">
    <property type="protein sequence ID" value="RWR74192.1"/>
    <property type="molecule type" value="Genomic_DNA"/>
</dbReference>
<name>A0A3S3PWJ5_9MAGN</name>
<protein>
    <submittedName>
        <fullName evidence="2">Molybdenum cofactor sulfurase</fullName>
    </submittedName>
</protein>
<keyword evidence="1" id="KW-0472">Membrane</keyword>
<dbReference type="STRING" id="337451.A0A3S3PWJ5"/>
<keyword evidence="1" id="KW-0812">Transmembrane</keyword>
<evidence type="ECO:0000313" key="2">
    <source>
        <dbReference type="EMBL" id="RWR74192.1"/>
    </source>
</evidence>
<reference evidence="2 3" key="1">
    <citation type="journal article" date="2019" name="Nat. Plants">
        <title>Stout camphor tree genome fills gaps in understanding of flowering plant genome evolution.</title>
        <authorList>
            <person name="Chaw S.M."/>
            <person name="Liu Y.C."/>
            <person name="Wu Y.W."/>
            <person name="Wang H.Y."/>
            <person name="Lin C.I."/>
            <person name="Wu C.S."/>
            <person name="Ke H.M."/>
            <person name="Chang L.Y."/>
            <person name="Hsu C.Y."/>
            <person name="Yang H.T."/>
            <person name="Sudianto E."/>
            <person name="Hsu M.H."/>
            <person name="Wu K.P."/>
            <person name="Wang L.N."/>
            <person name="Leebens-Mack J.H."/>
            <person name="Tsai I.J."/>
        </authorList>
    </citation>
    <scope>NUCLEOTIDE SEQUENCE [LARGE SCALE GENOMIC DNA]</scope>
    <source>
        <strain evidence="3">cv. Chaw 1501</strain>
        <tissue evidence="2">Young leaves</tissue>
    </source>
</reference>
<keyword evidence="1" id="KW-1133">Transmembrane helix</keyword>
<proteinExistence type="predicted"/>
<organism evidence="2 3">
    <name type="scientific">Cinnamomum micranthum f. kanehirae</name>
    <dbReference type="NCBI Taxonomy" id="337451"/>
    <lineage>
        <taxon>Eukaryota</taxon>
        <taxon>Viridiplantae</taxon>
        <taxon>Streptophyta</taxon>
        <taxon>Embryophyta</taxon>
        <taxon>Tracheophyta</taxon>
        <taxon>Spermatophyta</taxon>
        <taxon>Magnoliopsida</taxon>
        <taxon>Magnoliidae</taxon>
        <taxon>Laurales</taxon>
        <taxon>Lauraceae</taxon>
        <taxon>Cinnamomum</taxon>
    </lineage>
</organism>
<sequence>MRGGERERAESNECIDMYGLNIQVSGIFSSAVLLGRGRQRKKEGFWNLWIWGFMDLKSSGLESGRVSIFETGVLVLENPRFLCFLLGVLVFGKAQIPLLSLGVLVLELYLLHLWLLDRLKSGFKLRFGSFSFLSCVSRENKLREALEEASEDGSLVKSQDIDSESFSNQDGSLGRSRSLARLHAQREFLRATSLAAERTFDSEDLIPSLQESFSKFITMYPKFQTSEKIDQLRFDEYSHLCDPQSKVCLDYCGFGLFSYLQNIQMWESSAFTLSEITANLSNHALYGGAEKGTAEHDIKTRIMDYLNIPENEYGLVFTHSRGSAFRLLAESYPFQTNKKLLTMFDYESPVCELDGSECKRERCQDLQRVVQMANTEALLD</sequence>
<evidence type="ECO:0000256" key="1">
    <source>
        <dbReference type="SAM" id="Phobius"/>
    </source>
</evidence>